<proteinExistence type="predicted"/>
<sequence>MKTNPTSLQNGLMPTTVTHLHSQLCATGIPTSNSAFARSIHDFTRVVLGAEDANSDLPPAPPQSQLSTFEPPSSNTSATCVILNRFRSYLSEHNLSDLEVGGRIKCIPVICRQYFIEDMAHANVHYISFAWGEDPDSPYNAWFAGTVWKHWTFAKNNGLLHKYAISPTDDTADNGRMILYRWIHGRQAEVKQSAQNLNWRQLKSAREKRSKRKKQLSDHRVDTCVALSLPATITRAFMNPACTSDTEEDDEGNLYRMHVPWRSPELTQLAHKLDEATVERLRKEKGSQYVQRTKLLELRPDTITLPAKLARVAASGSLSGAATRFKLGGSAAERIANRFKPNGPGVDDSLGARRPSLYWMAAPDIDSDATIRSSFAGSVTVSYFFSDITFGKPTYCIQATSTVARQKFLPPLFWTLETQPNNLTQHGSVELSKGG</sequence>
<gene>
    <name evidence="2" type="ORF">PSTG_16246</name>
</gene>
<accession>A0A0L0UTE2</accession>
<name>A0A0L0UTE2_9BASI</name>
<feature type="region of interest" description="Disordered" evidence="1">
    <location>
        <begin position="53"/>
        <end position="75"/>
    </location>
</feature>
<keyword evidence="3" id="KW-1185">Reference proteome</keyword>
<dbReference type="AlphaFoldDB" id="A0A0L0UTE2"/>
<evidence type="ECO:0000313" key="2">
    <source>
        <dbReference type="EMBL" id="KNE90318.1"/>
    </source>
</evidence>
<comment type="caution">
    <text evidence="2">The sequence shown here is derived from an EMBL/GenBank/DDBJ whole genome shotgun (WGS) entry which is preliminary data.</text>
</comment>
<dbReference type="Proteomes" id="UP000054564">
    <property type="component" value="Unassembled WGS sequence"/>
</dbReference>
<feature type="compositionally biased region" description="Polar residues" evidence="1">
    <location>
        <begin position="63"/>
        <end position="75"/>
    </location>
</feature>
<evidence type="ECO:0000313" key="3">
    <source>
        <dbReference type="Proteomes" id="UP000054564"/>
    </source>
</evidence>
<protein>
    <submittedName>
        <fullName evidence="2">Uncharacterized protein</fullName>
    </submittedName>
</protein>
<organism evidence="2 3">
    <name type="scientific">Puccinia striiformis f. sp. tritici PST-78</name>
    <dbReference type="NCBI Taxonomy" id="1165861"/>
    <lineage>
        <taxon>Eukaryota</taxon>
        <taxon>Fungi</taxon>
        <taxon>Dikarya</taxon>
        <taxon>Basidiomycota</taxon>
        <taxon>Pucciniomycotina</taxon>
        <taxon>Pucciniomycetes</taxon>
        <taxon>Pucciniales</taxon>
        <taxon>Pucciniaceae</taxon>
        <taxon>Puccinia</taxon>
    </lineage>
</organism>
<evidence type="ECO:0000256" key="1">
    <source>
        <dbReference type="SAM" id="MobiDB-lite"/>
    </source>
</evidence>
<reference evidence="3" key="1">
    <citation type="submission" date="2014-03" db="EMBL/GenBank/DDBJ databases">
        <title>The Genome Sequence of Puccinia striiformis f. sp. tritici PST-78.</title>
        <authorList>
            <consortium name="The Broad Institute Genome Sequencing Platform"/>
            <person name="Cuomo C."/>
            <person name="Hulbert S."/>
            <person name="Chen X."/>
            <person name="Walker B."/>
            <person name="Young S.K."/>
            <person name="Zeng Q."/>
            <person name="Gargeya S."/>
            <person name="Fitzgerald M."/>
            <person name="Haas B."/>
            <person name="Abouelleil A."/>
            <person name="Alvarado L."/>
            <person name="Arachchi H.M."/>
            <person name="Berlin A.M."/>
            <person name="Chapman S.B."/>
            <person name="Goldberg J."/>
            <person name="Griggs A."/>
            <person name="Gujja S."/>
            <person name="Hansen M."/>
            <person name="Howarth C."/>
            <person name="Imamovic A."/>
            <person name="Larimer J."/>
            <person name="McCowan C."/>
            <person name="Montmayeur A."/>
            <person name="Murphy C."/>
            <person name="Neiman D."/>
            <person name="Pearson M."/>
            <person name="Priest M."/>
            <person name="Roberts A."/>
            <person name="Saif S."/>
            <person name="Shea T."/>
            <person name="Sisk P."/>
            <person name="Sykes S."/>
            <person name="Wortman J."/>
            <person name="Nusbaum C."/>
            <person name="Birren B."/>
        </authorList>
    </citation>
    <scope>NUCLEOTIDE SEQUENCE [LARGE SCALE GENOMIC DNA]</scope>
    <source>
        <strain evidence="3">race PST-78</strain>
    </source>
</reference>
<dbReference type="EMBL" id="AJIL01000264">
    <property type="protein sequence ID" value="KNE90318.1"/>
    <property type="molecule type" value="Genomic_DNA"/>
</dbReference>